<reference evidence="6" key="1">
    <citation type="journal article" date="2021" name="Mol. Ecol. Resour.">
        <title>Phylogenomic analyses of the genus Drosophila reveals genomic signals of climate adaptation.</title>
        <authorList>
            <person name="Li F."/>
            <person name="Rane R.V."/>
            <person name="Luria V."/>
            <person name="Xiong Z."/>
            <person name="Chen J."/>
            <person name="Li Z."/>
            <person name="Catullo R.A."/>
            <person name="Griffin P.C."/>
            <person name="Schiffer M."/>
            <person name="Pearce S."/>
            <person name="Lee S.F."/>
            <person name="McElroy K."/>
            <person name="Stocker A."/>
            <person name="Shirriffs J."/>
            <person name="Cockerell F."/>
            <person name="Coppin C."/>
            <person name="Sgro C.M."/>
            <person name="Karger A."/>
            <person name="Cain J.W."/>
            <person name="Weber J.A."/>
            <person name="Santpere G."/>
            <person name="Kirschner M.W."/>
            <person name="Hoffmann A.A."/>
            <person name="Oakeshott J.G."/>
            <person name="Zhang G."/>
        </authorList>
    </citation>
    <scope>NUCLEOTIDE SEQUENCE</scope>
    <source>
        <strain evidence="6">BGI-SZ-2011g</strain>
    </source>
</reference>
<dbReference type="InterPro" id="IPR001623">
    <property type="entry name" value="DnaJ_domain"/>
</dbReference>
<evidence type="ECO:0000313" key="7">
    <source>
        <dbReference type="Proteomes" id="UP001200034"/>
    </source>
</evidence>
<dbReference type="SMART" id="SM00271">
    <property type="entry name" value="DnaJ"/>
    <property type="match status" value="1"/>
</dbReference>
<protein>
    <recommendedName>
        <fullName evidence="5">J domain-containing protein</fullName>
    </recommendedName>
</protein>
<evidence type="ECO:0000313" key="6">
    <source>
        <dbReference type="EMBL" id="KAH8370678.1"/>
    </source>
</evidence>
<comment type="subcellular location">
    <subcellularLocation>
        <location evidence="1">Membrane</location>
        <topology evidence="1">Single-pass membrane protein</topology>
    </subcellularLocation>
</comment>
<organism evidence="6 7">
    <name type="scientific">Drosophila rubida</name>
    <dbReference type="NCBI Taxonomy" id="30044"/>
    <lineage>
        <taxon>Eukaryota</taxon>
        <taxon>Metazoa</taxon>
        <taxon>Ecdysozoa</taxon>
        <taxon>Arthropoda</taxon>
        <taxon>Hexapoda</taxon>
        <taxon>Insecta</taxon>
        <taxon>Pterygota</taxon>
        <taxon>Neoptera</taxon>
        <taxon>Endopterygota</taxon>
        <taxon>Diptera</taxon>
        <taxon>Brachycera</taxon>
        <taxon>Muscomorpha</taxon>
        <taxon>Ephydroidea</taxon>
        <taxon>Drosophilidae</taxon>
        <taxon>Drosophila</taxon>
    </lineage>
</organism>
<evidence type="ECO:0000259" key="5">
    <source>
        <dbReference type="PROSITE" id="PS50076"/>
    </source>
</evidence>
<gene>
    <name evidence="6" type="ORF">KR093_004677</name>
</gene>
<dbReference type="Proteomes" id="UP001200034">
    <property type="component" value="Unassembled WGS sequence"/>
</dbReference>
<dbReference type="PANTHER" id="PTHR43908:SF3">
    <property type="entry name" value="AT29763P-RELATED"/>
    <property type="match status" value="1"/>
</dbReference>
<evidence type="ECO:0000256" key="4">
    <source>
        <dbReference type="ARBA" id="ARBA00023136"/>
    </source>
</evidence>
<dbReference type="SUPFAM" id="SSF46565">
    <property type="entry name" value="Chaperone J-domain"/>
    <property type="match status" value="1"/>
</dbReference>
<comment type="caution">
    <text evidence="6">The sequence shown here is derived from an EMBL/GenBank/DDBJ whole genome shotgun (WGS) entry which is preliminary data.</text>
</comment>
<dbReference type="GO" id="GO:0030544">
    <property type="term" value="F:Hsp70 protein binding"/>
    <property type="evidence" value="ECO:0007669"/>
    <property type="project" value="TreeGrafter"/>
</dbReference>
<proteinExistence type="predicted"/>
<dbReference type="InterPro" id="IPR051100">
    <property type="entry name" value="DnaJ_subfamily_B/C"/>
</dbReference>
<name>A0AAD4JZ87_9MUSC</name>
<feature type="domain" description="J" evidence="5">
    <location>
        <begin position="135"/>
        <end position="199"/>
    </location>
</feature>
<dbReference type="EMBL" id="JAJJHW010002585">
    <property type="protein sequence ID" value="KAH8370678.1"/>
    <property type="molecule type" value="Genomic_DNA"/>
</dbReference>
<sequence>MYIKSTFLLTQAAEGECDKNKDNITSNRTSGAGMAQSQRRSLLSGSLRNITNEISVGNYDLAMGLVNKGLVGGNGESNQDDIMGLLELKSILVRLRLKAESPDQIFGPTQKSNALPHSFSIEMLDVVQKVLRCRSHYEVLRISHHATYSEVKRAYKRLALRLHPDKNRAPGAEEAFRRINEAADTLTDNQKRIDYNMLTAIGDCFGTRCRQGYSVNDDMEMEENDESMEAEMDVLDEEYNQQRRASYQPANQRVPQPQSLYQTEQLVIGLVASLVFIIITLHYLATAPNFSFTPTSTHSVQLTSSINQVPYFVTPEFASSQTPEQLQRMEEQIEELYLTDLKLSCKQERKMRDKLLNRARNANNRNLREHALRMPTPACHALVKLDQAKYKPLIVDNDPGANEEWN</sequence>
<accession>A0AAD4JZ87</accession>
<dbReference type="PANTHER" id="PTHR43908">
    <property type="entry name" value="AT29763P-RELATED"/>
    <property type="match status" value="1"/>
</dbReference>
<keyword evidence="3" id="KW-1133">Transmembrane helix</keyword>
<keyword evidence="2" id="KW-0812">Transmembrane</keyword>
<evidence type="ECO:0000256" key="2">
    <source>
        <dbReference type="ARBA" id="ARBA00022692"/>
    </source>
</evidence>
<dbReference type="InterPro" id="IPR036869">
    <property type="entry name" value="J_dom_sf"/>
</dbReference>
<dbReference type="PROSITE" id="PS50076">
    <property type="entry name" value="DNAJ_2"/>
    <property type="match status" value="1"/>
</dbReference>
<evidence type="ECO:0000256" key="3">
    <source>
        <dbReference type="ARBA" id="ARBA00022989"/>
    </source>
</evidence>
<keyword evidence="7" id="KW-1185">Reference proteome</keyword>
<dbReference type="GO" id="GO:0005789">
    <property type="term" value="C:endoplasmic reticulum membrane"/>
    <property type="evidence" value="ECO:0007669"/>
    <property type="project" value="TreeGrafter"/>
</dbReference>
<dbReference type="InterPro" id="IPR015399">
    <property type="entry name" value="DUF1977_DnaJ-like"/>
</dbReference>
<dbReference type="Pfam" id="PF09320">
    <property type="entry name" value="DUF1977"/>
    <property type="match status" value="1"/>
</dbReference>
<dbReference type="GO" id="GO:0071218">
    <property type="term" value="P:cellular response to misfolded protein"/>
    <property type="evidence" value="ECO:0007669"/>
    <property type="project" value="TreeGrafter"/>
</dbReference>
<dbReference type="AlphaFoldDB" id="A0AAD4JZ87"/>
<dbReference type="Gene3D" id="1.10.287.110">
    <property type="entry name" value="DnaJ domain"/>
    <property type="match status" value="1"/>
</dbReference>
<keyword evidence="4" id="KW-0472">Membrane</keyword>
<dbReference type="Pfam" id="PF00226">
    <property type="entry name" value="DnaJ"/>
    <property type="match status" value="1"/>
</dbReference>
<evidence type="ECO:0000256" key="1">
    <source>
        <dbReference type="ARBA" id="ARBA00004167"/>
    </source>
</evidence>
<dbReference type="CDD" id="cd06257">
    <property type="entry name" value="DnaJ"/>
    <property type="match status" value="1"/>
</dbReference>
<dbReference type="PRINTS" id="PR00625">
    <property type="entry name" value="JDOMAIN"/>
</dbReference>